<reference evidence="3" key="1">
    <citation type="journal article" date="2022" name="Int. J. Mol. Sci.">
        <title>Draft Genome of Tanacetum Coccineum: Genomic Comparison of Closely Related Tanacetum-Family Plants.</title>
        <authorList>
            <person name="Yamashiro T."/>
            <person name="Shiraishi A."/>
            <person name="Nakayama K."/>
            <person name="Satake H."/>
        </authorList>
    </citation>
    <scope>NUCLEOTIDE SEQUENCE</scope>
</reference>
<sequence>MFRNPFSSTTIGDENPIRTLGDYSKPSHEGYRNTIELPVGNNVVPLRSDTIRLVQNGCSFHGLRSEDPNQHLKDFLKLVDSLDLDGSITTWEDLTTRFLAQLFPPGRIAKLCNDILMFQQHHGESLSEAWTHFKDLLQKVPHHGIDLWLQYCMEDPKQAFVEYASSRTDEAGGLVSNFMASQDARLSKFEADFKQQQSEMTNKIDTVLKDITDQIAGSLPSDTVSEPERGTIEFRLLVLTQLKTRNAQTMYMAQSTPSQYTPSSPKDPKLIDLMKDRKKKAT</sequence>
<evidence type="ECO:0000259" key="2">
    <source>
        <dbReference type="Pfam" id="PF03732"/>
    </source>
</evidence>
<proteinExistence type="predicted"/>
<dbReference type="Proteomes" id="UP001151760">
    <property type="component" value="Unassembled WGS sequence"/>
</dbReference>
<feature type="region of interest" description="Disordered" evidence="1">
    <location>
        <begin position="1"/>
        <end position="25"/>
    </location>
</feature>
<evidence type="ECO:0000313" key="4">
    <source>
        <dbReference type="Proteomes" id="UP001151760"/>
    </source>
</evidence>
<protein>
    <submittedName>
        <fullName evidence="3">Zinc finger, CCHC-type containing protein</fullName>
    </submittedName>
</protein>
<keyword evidence="4" id="KW-1185">Reference proteome</keyword>
<gene>
    <name evidence="3" type="ORF">Tco_0991120</name>
</gene>
<organism evidence="3 4">
    <name type="scientific">Tanacetum coccineum</name>
    <dbReference type="NCBI Taxonomy" id="301880"/>
    <lineage>
        <taxon>Eukaryota</taxon>
        <taxon>Viridiplantae</taxon>
        <taxon>Streptophyta</taxon>
        <taxon>Embryophyta</taxon>
        <taxon>Tracheophyta</taxon>
        <taxon>Spermatophyta</taxon>
        <taxon>Magnoliopsida</taxon>
        <taxon>eudicotyledons</taxon>
        <taxon>Gunneridae</taxon>
        <taxon>Pentapetalae</taxon>
        <taxon>asterids</taxon>
        <taxon>campanulids</taxon>
        <taxon>Asterales</taxon>
        <taxon>Asteraceae</taxon>
        <taxon>Asteroideae</taxon>
        <taxon>Anthemideae</taxon>
        <taxon>Anthemidinae</taxon>
        <taxon>Tanacetum</taxon>
    </lineage>
</organism>
<comment type="caution">
    <text evidence="3">The sequence shown here is derived from an EMBL/GenBank/DDBJ whole genome shotgun (WGS) entry which is preliminary data.</text>
</comment>
<dbReference type="Pfam" id="PF03732">
    <property type="entry name" value="Retrotrans_gag"/>
    <property type="match status" value="1"/>
</dbReference>
<reference evidence="3" key="2">
    <citation type="submission" date="2022-01" db="EMBL/GenBank/DDBJ databases">
        <authorList>
            <person name="Yamashiro T."/>
            <person name="Shiraishi A."/>
            <person name="Satake H."/>
            <person name="Nakayama K."/>
        </authorList>
    </citation>
    <scope>NUCLEOTIDE SEQUENCE</scope>
</reference>
<accession>A0ABQ5EYE2</accession>
<evidence type="ECO:0000256" key="1">
    <source>
        <dbReference type="SAM" id="MobiDB-lite"/>
    </source>
</evidence>
<dbReference type="EMBL" id="BQNB010016811">
    <property type="protein sequence ID" value="GJT56066.1"/>
    <property type="molecule type" value="Genomic_DNA"/>
</dbReference>
<evidence type="ECO:0000313" key="3">
    <source>
        <dbReference type="EMBL" id="GJT56066.1"/>
    </source>
</evidence>
<feature type="region of interest" description="Disordered" evidence="1">
    <location>
        <begin position="251"/>
        <end position="282"/>
    </location>
</feature>
<dbReference type="PANTHER" id="PTHR33223:SF11">
    <property type="entry name" value="ELEMENT PROTEIN, PUTATIVE-RELATED"/>
    <property type="match status" value="1"/>
</dbReference>
<feature type="compositionally biased region" description="Polar residues" evidence="1">
    <location>
        <begin position="1"/>
        <end position="12"/>
    </location>
</feature>
<feature type="compositionally biased region" description="Low complexity" evidence="1">
    <location>
        <begin position="254"/>
        <end position="264"/>
    </location>
</feature>
<dbReference type="PANTHER" id="PTHR33223">
    <property type="entry name" value="CCHC-TYPE DOMAIN-CONTAINING PROTEIN"/>
    <property type="match status" value="1"/>
</dbReference>
<feature type="compositionally biased region" description="Basic and acidic residues" evidence="1">
    <location>
        <begin position="266"/>
        <end position="275"/>
    </location>
</feature>
<name>A0ABQ5EYE2_9ASTR</name>
<dbReference type="InterPro" id="IPR005162">
    <property type="entry name" value="Retrotrans_gag_dom"/>
</dbReference>
<feature type="domain" description="Retrotransposon gag" evidence="2">
    <location>
        <begin position="87"/>
        <end position="147"/>
    </location>
</feature>